<dbReference type="Pfam" id="PF00795">
    <property type="entry name" value="CN_hydrolase"/>
    <property type="match status" value="1"/>
</dbReference>
<name>A0A3B1DSL7_9ZZZZ</name>
<feature type="domain" description="CN hydrolase" evidence="2">
    <location>
        <begin position="1"/>
        <end position="223"/>
    </location>
</feature>
<dbReference type="AlphaFoldDB" id="A0A3B1DSL7"/>
<reference evidence="3" key="1">
    <citation type="submission" date="2018-10" db="EMBL/GenBank/DDBJ databases">
        <authorList>
            <person name="Aoki K."/>
        </authorList>
    </citation>
    <scope>NUCLEOTIDE SEQUENCE</scope>
</reference>
<keyword evidence="1 3" id="KW-0378">Hydrolase</keyword>
<dbReference type="SUPFAM" id="SSF56317">
    <property type="entry name" value="Carbon-nitrogen hydrolase"/>
    <property type="match status" value="1"/>
</dbReference>
<dbReference type="Gene3D" id="3.60.110.10">
    <property type="entry name" value="Carbon-nitrogen hydrolase"/>
    <property type="match status" value="1"/>
</dbReference>
<evidence type="ECO:0000256" key="1">
    <source>
        <dbReference type="ARBA" id="ARBA00022801"/>
    </source>
</evidence>
<dbReference type="GO" id="GO:0050126">
    <property type="term" value="F:N-carbamoylputrescine amidase activity"/>
    <property type="evidence" value="ECO:0007669"/>
    <property type="project" value="UniProtKB-EC"/>
</dbReference>
<dbReference type="PANTHER" id="PTHR43674:SF2">
    <property type="entry name" value="BETA-UREIDOPROPIONASE"/>
    <property type="match status" value="1"/>
</dbReference>
<proteinExistence type="predicted"/>
<dbReference type="GO" id="GO:0033388">
    <property type="term" value="P:putrescine biosynthetic process from arginine"/>
    <property type="evidence" value="ECO:0007669"/>
    <property type="project" value="TreeGrafter"/>
</dbReference>
<dbReference type="InterPro" id="IPR036526">
    <property type="entry name" value="C-N_Hydrolase_sf"/>
</dbReference>
<evidence type="ECO:0000313" key="3">
    <source>
        <dbReference type="EMBL" id="VAY87257.1"/>
    </source>
</evidence>
<dbReference type="FunFam" id="3.60.110.10:FF:000010">
    <property type="entry name" value="Carbon-nitrogen hydrolase"/>
    <property type="match status" value="1"/>
</dbReference>
<accession>A0A3B1DSL7</accession>
<dbReference type="CDD" id="cd07573">
    <property type="entry name" value="CPA"/>
    <property type="match status" value="1"/>
</dbReference>
<gene>
    <name evidence="3" type="ORF">MNB_ARC-1_814</name>
</gene>
<organism evidence="3">
    <name type="scientific">hydrothermal vent metagenome</name>
    <dbReference type="NCBI Taxonomy" id="652676"/>
    <lineage>
        <taxon>unclassified sequences</taxon>
        <taxon>metagenomes</taxon>
        <taxon>ecological metagenomes</taxon>
    </lineage>
</organism>
<dbReference type="InterPro" id="IPR003010">
    <property type="entry name" value="C-N_Hydrolase"/>
</dbReference>
<dbReference type="InterPro" id="IPR050345">
    <property type="entry name" value="Aliph_Amidase/BUP"/>
</dbReference>
<evidence type="ECO:0000259" key="2">
    <source>
        <dbReference type="PROSITE" id="PS50263"/>
    </source>
</evidence>
<dbReference type="EC" id="3.5.1.53" evidence="3"/>
<sequence length="254" mass="29666">MQELHNNIYFPQTQNPKYFKLSNDFDEMKKKFSKIARKYNIVLVTTLFEKRLNGVYHNTAVVFDSDGSEAGKYRKMHIPDDPNFYEKFYFTPGDLGFEPINTSVGKLGVLICWDQWFPEPARIMALKGADILIYPTAIGWSDEETKQERKSSKKSWINVQKGHAIANHLPIIAVNRVGFEQDESKKNKEGILFWGNSFVLNARGEILAKAKLKEEIIICDIKFSLTEKLRNIWPFFRDRRVHYYEDMHNLSSND</sequence>
<protein>
    <submittedName>
        <fullName evidence="3">N-carbamoylputrescine amidase</fullName>
        <ecNumber evidence="3">3.5.1.53</ecNumber>
    </submittedName>
</protein>
<dbReference type="PANTHER" id="PTHR43674">
    <property type="entry name" value="NITRILASE C965.09-RELATED"/>
    <property type="match status" value="1"/>
</dbReference>
<dbReference type="EMBL" id="UOYO01000021">
    <property type="protein sequence ID" value="VAY87257.1"/>
    <property type="molecule type" value="Genomic_DNA"/>
</dbReference>
<dbReference type="PROSITE" id="PS50263">
    <property type="entry name" value="CN_HYDROLASE"/>
    <property type="match status" value="1"/>
</dbReference>